<feature type="transmembrane region" description="Helical" evidence="1">
    <location>
        <begin position="27"/>
        <end position="47"/>
    </location>
</feature>
<protein>
    <submittedName>
        <fullName evidence="2">Uncharacterized protein</fullName>
    </submittedName>
</protein>
<dbReference type="AlphaFoldDB" id="A0A0E2BJ20"/>
<evidence type="ECO:0000256" key="1">
    <source>
        <dbReference type="SAM" id="Phobius"/>
    </source>
</evidence>
<organism evidence="2 3">
    <name type="scientific">Leptospira kirschneri str. H1</name>
    <dbReference type="NCBI Taxonomy" id="1049966"/>
    <lineage>
        <taxon>Bacteria</taxon>
        <taxon>Pseudomonadati</taxon>
        <taxon>Spirochaetota</taxon>
        <taxon>Spirochaetia</taxon>
        <taxon>Leptospirales</taxon>
        <taxon>Leptospiraceae</taxon>
        <taxon>Leptospira</taxon>
    </lineage>
</organism>
<keyword evidence="1" id="KW-0472">Membrane</keyword>
<accession>A0A0E2BJ20</accession>
<keyword evidence="1" id="KW-1133">Transmembrane helix</keyword>
<gene>
    <name evidence="2" type="ORF">LEP1GSC081_2370</name>
</gene>
<dbReference type="EMBL" id="AHMY02000011">
    <property type="protein sequence ID" value="EKO17330.1"/>
    <property type="molecule type" value="Genomic_DNA"/>
</dbReference>
<proteinExistence type="predicted"/>
<sequence>MAKSLSKVDEEEHPRKKRKRKVKKKSVLGEILIVFAGFPILIAWISLRTFFCWGNLSYTGEVFCTVSGAINPLLLILTSVLILLTFVDLHKLGDELEELPKWSTKRIYKGFRSLEKVDKLHFLFSFVSFLGALVIGLYLLNYFEFSLF</sequence>
<dbReference type="RefSeq" id="WP_001129998.1">
    <property type="nucleotide sequence ID" value="NZ_AHMY02000011.1"/>
</dbReference>
<dbReference type="Proteomes" id="UP000006253">
    <property type="component" value="Unassembled WGS sequence"/>
</dbReference>
<evidence type="ECO:0000313" key="2">
    <source>
        <dbReference type="EMBL" id="EKO17330.1"/>
    </source>
</evidence>
<evidence type="ECO:0000313" key="3">
    <source>
        <dbReference type="Proteomes" id="UP000006253"/>
    </source>
</evidence>
<feature type="transmembrane region" description="Helical" evidence="1">
    <location>
        <begin position="120"/>
        <end position="140"/>
    </location>
</feature>
<feature type="transmembrane region" description="Helical" evidence="1">
    <location>
        <begin position="67"/>
        <end position="87"/>
    </location>
</feature>
<keyword evidence="1" id="KW-0812">Transmembrane</keyword>
<dbReference type="GeneID" id="61143069"/>
<comment type="caution">
    <text evidence="2">The sequence shown here is derived from an EMBL/GenBank/DDBJ whole genome shotgun (WGS) entry which is preliminary data.</text>
</comment>
<reference evidence="2 3" key="1">
    <citation type="submission" date="2012-10" db="EMBL/GenBank/DDBJ databases">
        <authorList>
            <person name="Harkins D.M."/>
            <person name="Durkin A.S."/>
            <person name="Brinkac L.M."/>
            <person name="Selengut J.D."/>
            <person name="Sanka R."/>
            <person name="DePew J."/>
            <person name="Purushe J."/>
            <person name="Peacock S.J."/>
            <person name="Thaipadungpanit J."/>
            <person name="Wuthiekanun V.W."/>
            <person name="Day N.P."/>
            <person name="Vinetz J.M."/>
            <person name="Sutton G.G."/>
            <person name="Nelson W.C."/>
            <person name="Fouts D.E."/>
        </authorList>
    </citation>
    <scope>NUCLEOTIDE SEQUENCE [LARGE SCALE GENOMIC DNA]</scope>
    <source>
        <strain evidence="2 3">H1</strain>
    </source>
</reference>
<name>A0A0E2BJ20_9LEPT</name>